<dbReference type="EMBL" id="OBQF01000006">
    <property type="protein sequence ID" value="SOC44578.1"/>
    <property type="molecule type" value="Genomic_DNA"/>
</dbReference>
<evidence type="ECO:0000313" key="1">
    <source>
        <dbReference type="EMBL" id="SOC44578.1"/>
    </source>
</evidence>
<proteinExistence type="predicted"/>
<organism evidence="1 2">
    <name type="scientific">Salinicoccus kekensis</name>
    <dbReference type="NCBI Taxonomy" id="714307"/>
    <lineage>
        <taxon>Bacteria</taxon>
        <taxon>Bacillati</taxon>
        <taxon>Bacillota</taxon>
        <taxon>Bacilli</taxon>
        <taxon>Bacillales</taxon>
        <taxon>Staphylococcaceae</taxon>
        <taxon>Salinicoccus</taxon>
    </lineage>
</organism>
<protein>
    <submittedName>
        <fullName evidence="1">Uncharacterized protein</fullName>
    </submittedName>
</protein>
<dbReference type="AlphaFoldDB" id="A0A285UT69"/>
<gene>
    <name evidence="1" type="ORF">SAMN05878391_2424</name>
</gene>
<evidence type="ECO:0000313" key="2">
    <source>
        <dbReference type="Proteomes" id="UP000219412"/>
    </source>
</evidence>
<reference evidence="2" key="1">
    <citation type="submission" date="2017-08" db="EMBL/GenBank/DDBJ databases">
        <authorList>
            <person name="Varghese N."/>
            <person name="Submissions S."/>
        </authorList>
    </citation>
    <scope>NUCLEOTIDE SEQUENCE [LARGE SCALE GENOMIC DNA]</scope>
    <source>
        <strain evidence="2">DSM 23173</strain>
    </source>
</reference>
<accession>A0A285UT69</accession>
<sequence>MRLKKFIDKELDMYDISIDKEDLPYVKEVLSSIEASETELEAFPDLKEQLPFTIQDKGEILND</sequence>
<name>A0A285UT69_9STAP</name>
<dbReference type="OrthoDB" id="2939047at2"/>
<keyword evidence="2" id="KW-1185">Reference proteome</keyword>
<dbReference type="RefSeq" id="WP_097042476.1">
    <property type="nucleotide sequence ID" value="NZ_OBQF01000006.1"/>
</dbReference>
<dbReference type="Proteomes" id="UP000219412">
    <property type="component" value="Unassembled WGS sequence"/>
</dbReference>